<sequence length="142" mass="14944">MRTSITATASLTVASLAGSVLTAAAGHAAARVPGDRTVTVNTVTGEHVNVRAEPSATSKVVGRRRDGQRVTIVCHKVGDEVTGTYGTSKVWDMLPGGGYVAEAYLDTGRGDPVVPECGRAVHEPRHRALAPRIHAGFTSYHW</sequence>
<dbReference type="EMBL" id="JBHSFN010000004">
    <property type="protein sequence ID" value="MFC4586326.1"/>
    <property type="molecule type" value="Genomic_DNA"/>
</dbReference>
<reference evidence="3" key="1">
    <citation type="journal article" date="2019" name="Int. J. Syst. Evol. Microbiol.">
        <title>The Global Catalogue of Microorganisms (GCM) 10K type strain sequencing project: providing services to taxonomists for standard genome sequencing and annotation.</title>
        <authorList>
            <consortium name="The Broad Institute Genomics Platform"/>
            <consortium name="The Broad Institute Genome Sequencing Center for Infectious Disease"/>
            <person name="Wu L."/>
            <person name="Ma J."/>
        </authorList>
    </citation>
    <scope>NUCLEOTIDE SEQUENCE [LARGE SCALE GENOMIC DNA]</scope>
    <source>
        <strain evidence="3">CCUG 49560</strain>
    </source>
</reference>
<feature type="signal peptide" evidence="1">
    <location>
        <begin position="1"/>
        <end position="24"/>
    </location>
</feature>
<accession>A0ABV9E9W2</accession>
<evidence type="ECO:0000313" key="2">
    <source>
        <dbReference type="EMBL" id="MFC4586326.1"/>
    </source>
</evidence>
<comment type="caution">
    <text evidence="2">The sequence shown here is derived from an EMBL/GenBank/DDBJ whole genome shotgun (WGS) entry which is preliminary data.</text>
</comment>
<organism evidence="2 3">
    <name type="scientific">Sphaerisporangium corydalis</name>
    <dbReference type="NCBI Taxonomy" id="1441875"/>
    <lineage>
        <taxon>Bacteria</taxon>
        <taxon>Bacillati</taxon>
        <taxon>Actinomycetota</taxon>
        <taxon>Actinomycetes</taxon>
        <taxon>Streptosporangiales</taxon>
        <taxon>Streptosporangiaceae</taxon>
        <taxon>Sphaerisporangium</taxon>
    </lineage>
</organism>
<keyword evidence="1" id="KW-0732">Signal</keyword>
<keyword evidence="3" id="KW-1185">Reference proteome</keyword>
<proteinExistence type="predicted"/>
<dbReference type="Gene3D" id="2.30.30.40">
    <property type="entry name" value="SH3 Domains"/>
    <property type="match status" value="1"/>
</dbReference>
<evidence type="ECO:0008006" key="4">
    <source>
        <dbReference type="Google" id="ProtNLM"/>
    </source>
</evidence>
<feature type="chain" id="PRO_5046713407" description="SH3 domain-containing protein" evidence="1">
    <location>
        <begin position="25"/>
        <end position="142"/>
    </location>
</feature>
<gene>
    <name evidence="2" type="ORF">ACFO8L_09595</name>
</gene>
<name>A0ABV9E9W2_9ACTN</name>
<protein>
    <recommendedName>
        <fullName evidence="4">SH3 domain-containing protein</fullName>
    </recommendedName>
</protein>
<dbReference type="Proteomes" id="UP001595891">
    <property type="component" value="Unassembled WGS sequence"/>
</dbReference>
<evidence type="ECO:0000313" key="3">
    <source>
        <dbReference type="Proteomes" id="UP001595891"/>
    </source>
</evidence>
<evidence type="ECO:0000256" key="1">
    <source>
        <dbReference type="SAM" id="SignalP"/>
    </source>
</evidence>
<dbReference type="RefSeq" id="WP_262843666.1">
    <property type="nucleotide sequence ID" value="NZ_JANZYP010000020.1"/>
</dbReference>